<dbReference type="EMBL" id="VIWV01000001">
    <property type="protein sequence ID" value="TWF86722.1"/>
    <property type="molecule type" value="Genomic_DNA"/>
</dbReference>
<protein>
    <submittedName>
        <fullName evidence="1">Uncharacterized protein</fullName>
    </submittedName>
</protein>
<sequence>MDLRVGKRVLWVGDAAYPLRNVTRVYSVEFKPKRGETFGFFLVGSVIALVVARSEPDALPGCVLAVAALLVWLLKVLWSPSKYALVIDTSGTASALVTLPHRERLRQLVDAIVEAVESPEKQLHVQVESMNFSRNYHHGDKVNIYGGLGHTGVLKK</sequence>
<name>A0A561TI14_9ACTN</name>
<organism evidence="1 2">
    <name type="scientific">Streptomyces capillispiralis</name>
    <dbReference type="NCBI Taxonomy" id="68182"/>
    <lineage>
        <taxon>Bacteria</taxon>
        <taxon>Bacillati</taxon>
        <taxon>Actinomycetota</taxon>
        <taxon>Actinomycetes</taxon>
        <taxon>Kitasatosporales</taxon>
        <taxon>Streptomycetaceae</taxon>
        <taxon>Streptomyces</taxon>
    </lineage>
</organism>
<proteinExistence type="predicted"/>
<accession>A0A561TI14</accession>
<reference evidence="1 2" key="1">
    <citation type="submission" date="2019-06" db="EMBL/GenBank/DDBJ databases">
        <title>Sequencing the genomes of 1000 actinobacteria strains.</title>
        <authorList>
            <person name="Klenk H.-P."/>
        </authorList>
    </citation>
    <scope>NUCLEOTIDE SEQUENCE [LARGE SCALE GENOMIC DNA]</scope>
    <source>
        <strain evidence="1 2">DSM 41695</strain>
    </source>
</reference>
<dbReference type="OrthoDB" id="3528632at2"/>
<dbReference type="Proteomes" id="UP000316603">
    <property type="component" value="Unassembled WGS sequence"/>
</dbReference>
<gene>
    <name evidence="1" type="ORF">FHX78_113710</name>
</gene>
<evidence type="ECO:0000313" key="1">
    <source>
        <dbReference type="EMBL" id="TWF86722.1"/>
    </source>
</evidence>
<dbReference type="Pfam" id="PF19744">
    <property type="entry name" value="DUF6232"/>
    <property type="match status" value="1"/>
</dbReference>
<dbReference type="AlphaFoldDB" id="A0A561TI14"/>
<dbReference type="RefSeq" id="WP_145868564.1">
    <property type="nucleotide sequence ID" value="NZ_BNCE01000002.1"/>
</dbReference>
<keyword evidence="2" id="KW-1185">Reference proteome</keyword>
<dbReference type="InterPro" id="IPR045629">
    <property type="entry name" value="DUF6232"/>
</dbReference>
<comment type="caution">
    <text evidence="1">The sequence shown here is derived from an EMBL/GenBank/DDBJ whole genome shotgun (WGS) entry which is preliminary data.</text>
</comment>
<evidence type="ECO:0000313" key="2">
    <source>
        <dbReference type="Proteomes" id="UP000316603"/>
    </source>
</evidence>